<dbReference type="InterPro" id="IPR036890">
    <property type="entry name" value="HATPase_C_sf"/>
</dbReference>
<dbReference type="GO" id="GO:0005524">
    <property type="term" value="F:ATP binding"/>
    <property type="evidence" value="ECO:0007669"/>
    <property type="project" value="UniProtKB-KW"/>
</dbReference>
<evidence type="ECO:0000313" key="14">
    <source>
        <dbReference type="Proteomes" id="UP000480854"/>
    </source>
</evidence>
<dbReference type="PANTHER" id="PTHR41523">
    <property type="entry name" value="TWO-COMPONENT SYSTEM SENSOR PROTEIN"/>
    <property type="match status" value="1"/>
</dbReference>
<comment type="catalytic activity">
    <reaction evidence="1">
        <text>ATP + protein L-histidine = ADP + protein N-phospho-L-histidine.</text>
        <dbReference type="EC" id="2.7.13.3"/>
    </reaction>
</comment>
<keyword evidence="7" id="KW-0067">ATP-binding</keyword>
<dbReference type="InterPro" id="IPR000014">
    <property type="entry name" value="PAS"/>
</dbReference>
<evidence type="ECO:0000259" key="11">
    <source>
        <dbReference type="PROSITE" id="PS50109"/>
    </source>
</evidence>
<organism evidence="13 14">
    <name type="scientific">Roseomonas genomospecies 6</name>
    <dbReference type="NCBI Taxonomy" id="214106"/>
    <lineage>
        <taxon>Bacteria</taxon>
        <taxon>Pseudomonadati</taxon>
        <taxon>Pseudomonadota</taxon>
        <taxon>Alphaproteobacteria</taxon>
        <taxon>Acetobacterales</taxon>
        <taxon>Roseomonadaceae</taxon>
        <taxon>Roseomonas</taxon>
    </lineage>
</organism>
<feature type="domain" description="PAC" evidence="12">
    <location>
        <begin position="238"/>
        <end position="292"/>
    </location>
</feature>
<evidence type="ECO:0000256" key="7">
    <source>
        <dbReference type="ARBA" id="ARBA00022840"/>
    </source>
</evidence>
<feature type="coiled-coil region" evidence="9">
    <location>
        <begin position="125"/>
        <end position="170"/>
    </location>
</feature>
<dbReference type="NCBIfam" id="TIGR00229">
    <property type="entry name" value="sensory_box"/>
    <property type="match status" value="1"/>
</dbReference>
<dbReference type="InterPro" id="IPR005467">
    <property type="entry name" value="His_kinase_dom"/>
</dbReference>
<dbReference type="Proteomes" id="UP000480854">
    <property type="component" value="Unassembled WGS sequence"/>
</dbReference>
<dbReference type="Pfam" id="PF02518">
    <property type="entry name" value="HATPase_c"/>
    <property type="match status" value="1"/>
</dbReference>
<keyword evidence="10" id="KW-1133">Transmembrane helix</keyword>
<name>A0A9W7TWM6_9PROT</name>
<gene>
    <name evidence="13" type="ORF">DS843_16320</name>
</gene>
<keyword evidence="10" id="KW-0812">Transmembrane</keyword>
<dbReference type="Gene3D" id="3.30.565.10">
    <property type="entry name" value="Histidine kinase-like ATPase, C-terminal domain"/>
    <property type="match status" value="1"/>
</dbReference>
<evidence type="ECO:0000256" key="2">
    <source>
        <dbReference type="ARBA" id="ARBA00012438"/>
    </source>
</evidence>
<sequence>MLDYLFGVSPFLPHGFCLTWRPDLLALHIVSDLAIGLAYFSIPVVILAYLRRKPDFEHRGVAWLFAAFIVLCGLTHLMGMITLWWPAYGLDGIIKAVTAVVSVTTAAMLWPLLPRIVTIPSPRALREANARLEREIQERLTAEASLREARDELERRVAERTADLARSEERARLAAAAGNVGLWEWDLTTGTVVRSPQCRAMLDTDDEQPVEGFFERVHPEDQEQVRAAFAEALHKGAIDMEVRILTANGDTRWMDVQGAVYNDVEDETPRRRFLGTIADITDRVRTTEALRESLAEKEVLLTEVHHRVKNNLQSLLALMQLEKRRTGDDALAERFEAMSGRIQVMARVHENLYTSKTLSVVNLGQQVRDLCVSIQQLAPPSGRVRMMVEVEDLYGSLDVAVPLGLLANEVIGNAVKHAFPGERTGTIHVSLRGGEPGAVLTVRDDGVGDPRGEPRAGMGKPLVQVLARQLRATLTVVVETGTTVRVELPRDATQGAPAALVSGPRVSGIGALAT</sequence>
<evidence type="ECO:0000259" key="12">
    <source>
        <dbReference type="PROSITE" id="PS50113"/>
    </source>
</evidence>
<evidence type="ECO:0000256" key="3">
    <source>
        <dbReference type="ARBA" id="ARBA00022553"/>
    </source>
</evidence>
<dbReference type="OrthoDB" id="9767435at2"/>
<evidence type="ECO:0000256" key="10">
    <source>
        <dbReference type="SAM" id="Phobius"/>
    </source>
</evidence>
<dbReference type="InterPro" id="IPR058544">
    <property type="entry name" value="ETR1_N"/>
</dbReference>
<reference evidence="13 14" key="1">
    <citation type="submission" date="2018-07" db="EMBL/GenBank/DDBJ databases">
        <title>Genome sequence of Azospirillum sp. ATCC 49961.</title>
        <authorList>
            <person name="Sant'Anna F.H."/>
            <person name="Baldani J.I."/>
            <person name="Zilli J.E."/>
            <person name="Reis V.M."/>
            <person name="Hartmann A."/>
            <person name="Cruz L."/>
            <person name="de Souza E.M."/>
            <person name="de Oliveira Pedrosa F."/>
            <person name="Passaglia L.M.P."/>
        </authorList>
    </citation>
    <scope>NUCLEOTIDE SEQUENCE [LARGE SCALE GENOMIC DNA]</scope>
    <source>
        <strain evidence="13 14">ATCC 49961</strain>
    </source>
</reference>
<keyword evidence="8" id="KW-0843">Virulence</keyword>
<dbReference type="EMBL" id="QOKW01000012">
    <property type="protein sequence ID" value="KAA0679502.1"/>
    <property type="molecule type" value="Genomic_DNA"/>
</dbReference>
<dbReference type="SMART" id="SM00387">
    <property type="entry name" value="HATPase_c"/>
    <property type="match status" value="1"/>
</dbReference>
<dbReference type="Pfam" id="PF25487">
    <property type="entry name" value="ETR1_N"/>
    <property type="match status" value="1"/>
</dbReference>
<dbReference type="Pfam" id="PF08447">
    <property type="entry name" value="PAS_3"/>
    <property type="match status" value="1"/>
</dbReference>
<dbReference type="PROSITE" id="PS50113">
    <property type="entry name" value="PAC"/>
    <property type="match status" value="1"/>
</dbReference>
<dbReference type="Gene3D" id="3.30.450.20">
    <property type="entry name" value="PAS domain"/>
    <property type="match status" value="1"/>
</dbReference>
<dbReference type="InterPro" id="IPR001610">
    <property type="entry name" value="PAC"/>
</dbReference>
<dbReference type="SUPFAM" id="SSF55785">
    <property type="entry name" value="PYP-like sensor domain (PAS domain)"/>
    <property type="match status" value="1"/>
</dbReference>
<dbReference type="PROSITE" id="PS50109">
    <property type="entry name" value="HIS_KIN"/>
    <property type="match status" value="1"/>
</dbReference>
<dbReference type="CDD" id="cd00130">
    <property type="entry name" value="PAS"/>
    <property type="match status" value="1"/>
</dbReference>
<keyword evidence="9" id="KW-0175">Coiled coil</keyword>
<feature type="domain" description="Histidine kinase" evidence="11">
    <location>
        <begin position="303"/>
        <end position="492"/>
    </location>
</feature>
<evidence type="ECO:0000256" key="4">
    <source>
        <dbReference type="ARBA" id="ARBA00022679"/>
    </source>
</evidence>
<evidence type="ECO:0000256" key="1">
    <source>
        <dbReference type="ARBA" id="ARBA00000085"/>
    </source>
</evidence>
<keyword evidence="3" id="KW-0597">Phosphoprotein</keyword>
<dbReference type="InterPro" id="IPR011495">
    <property type="entry name" value="Sig_transdc_His_kin_sub2_dim/P"/>
</dbReference>
<protein>
    <recommendedName>
        <fullName evidence="2">histidine kinase</fullName>
        <ecNumber evidence="2">2.7.13.3</ecNumber>
    </recommendedName>
</protein>
<dbReference type="EC" id="2.7.13.3" evidence="2"/>
<keyword evidence="10" id="KW-0472">Membrane</keyword>
<dbReference type="InterPro" id="IPR000700">
    <property type="entry name" value="PAS-assoc_C"/>
</dbReference>
<dbReference type="RefSeq" id="WP_149469953.1">
    <property type="nucleotide sequence ID" value="NZ_QOKW01000012.1"/>
</dbReference>
<evidence type="ECO:0000256" key="5">
    <source>
        <dbReference type="ARBA" id="ARBA00022741"/>
    </source>
</evidence>
<dbReference type="PANTHER" id="PTHR41523:SF8">
    <property type="entry name" value="ETHYLENE RESPONSE SENSOR PROTEIN"/>
    <property type="match status" value="1"/>
</dbReference>
<proteinExistence type="predicted"/>
<accession>A0A9W7TWM6</accession>
<feature type="transmembrane region" description="Helical" evidence="10">
    <location>
        <begin position="25"/>
        <end position="50"/>
    </location>
</feature>
<dbReference type="SMART" id="SM00086">
    <property type="entry name" value="PAC"/>
    <property type="match status" value="1"/>
</dbReference>
<comment type="caution">
    <text evidence="13">The sequence shown here is derived from an EMBL/GenBank/DDBJ whole genome shotgun (WGS) entry which is preliminary data.</text>
</comment>
<evidence type="ECO:0000313" key="13">
    <source>
        <dbReference type="EMBL" id="KAA0679502.1"/>
    </source>
</evidence>
<keyword evidence="14" id="KW-1185">Reference proteome</keyword>
<keyword evidence="6" id="KW-0418">Kinase</keyword>
<dbReference type="Pfam" id="PF07568">
    <property type="entry name" value="HisKA_2"/>
    <property type="match status" value="1"/>
</dbReference>
<keyword evidence="4" id="KW-0808">Transferase</keyword>
<dbReference type="SUPFAM" id="SSF55874">
    <property type="entry name" value="ATPase domain of HSP90 chaperone/DNA topoisomerase II/histidine kinase"/>
    <property type="match status" value="1"/>
</dbReference>
<feature type="transmembrane region" description="Helical" evidence="10">
    <location>
        <begin position="62"/>
        <end position="87"/>
    </location>
</feature>
<evidence type="ECO:0000256" key="9">
    <source>
        <dbReference type="SAM" id="Coils"/>
    </source>
</evidence>
<dbReference type="GO" id="GO:0004673">
    <property type="term" value="F:protein histidine kinase activity"/>
    <property type="evidence" value="ECO:0007669"/>
    <property type="project" value="UniProtKB-EC"/>
</dbReference>
<dbReference type="InterPro" id="IPR003594">
    <property type="entry name" value="HATPase_dom"/>
</dbReference>
<keyword evidence="5" id="KW-0547">Nucleotide-binding</keyword>
<dbReference type="SMART" id="SM00091">
    <property type="entry name" value="PAS"/>
    <property type="match status" value="1"/>
</dbReference>
<evidence type="ECO:0000256" key="8">
    <source>
        <dbReference type="ARBA" id="ARBA00023026"/>
    </source>
</evidence>
<evidence type="ECO:0000256" key="6">
    <source>
        <dbReference type="ARBA" id="ARBA00022777"/>
    </source>
</evidence>
<dbReference type="AlphaFoldDB" id="A0A9W7TWM6"/>
<dbReference type="InterPro" id="IPR035965">
    <property type="entry name" value="PAS-like_dom_sf"/>
</dbReference>
<dbReference type="InterPro" id="IPR013655">
    <property type="entry name" value="PAS_fold_3"/>
</dbReference>